<proteinExistence type="predicted"/>
<evidence type="ECO:0000313" key="2">
    <source>
        <dbReference type="Proteomes" id="UP001162992"/>
    </source>
</evidence>
<dbReference type="Proteomes" id="UP001162992">
    <property type="component" value="Chromosome 19"/>
</dbReference>
<keyword evidence="2" id="KW-1185">Reference proteome</keyword>
<reference evidence="2" key="1">
    <citation type="journal article" date="2024" name="Proc. Natl. Acad. Sci. U.S.A.">
        <title>Extraordinary preservation of gene collinearity over three hundred million years revealed in homosporous lycophytes.</title>
        <authorList>
            <person name="Li C."/>
            <person name="Wickell D."/>
            <person name="Kuo L.Y."/>
            <person name="Chen X."/>
            <person name="Nie B."/>
            <person name="Liao X."/>
            <person name="Peng D."/>
            <person name="Ji J."/>
            <person name="Jenkins J."/>
            <person name="Williams M."/>
            <person name="Shu S."/>
            <person name="Plott C."/>
            <person name="Barry K."/>
            <person name="Rajasekar S."/>
            <person name="Grimwood J."/>
            <person name="Han X."/>
            <person name="Sun S."/>
            <person name="Hou Z."/>
            <person name="He W."/>
            <person name="Dai G."/>
            <person name="Sun C."/>
            <person name="Schmutz J."/>
            <person name="Leebens-Mack J.H."/>
            <person name="Li F.W."/>
            <person name="Wang L."/>
        </authorList>
    </citation>
    <scope>NUCLEOTIDE SEQUENCE [LARGE SCALE GENOMIC DNA]</scope>
    <source>
        <strain evidence="2">cv. PW_Plant_1</strain>
    </source>
</reference>
<protein>
    <submittedName>
        <fullName evidence="1">Uncharacterized protein</fullName>
    </submittedName>
</protein>
<evidence type="ECO:0000313" key="1">
    <source>
        <dbReference type="EMBL" id="KAJ7521584.1"/>
    </source>
</evidence>
<name>A0ACC2AVP1_DIPCM</name>
<accession>A0ACC2AVP1</accession>
<comment type="caution">
    <text evidence="1">The sequence shown here is derived from an EMBL/GenBank/DDBJ whole genome shotgun (WGS) entry which is preliminary data.</text>
</comment>
<dbReference type="EMBL" id="CM055110">
    <property type="protein sequence ID" value="KAJ7521584.1"/>
    <property type="molecule type" value="Genomic_DNA"/>
</dbReference>
<sequence>MVGGFGPVVAMYTVLSVGGFAWRINTAVQKALPEGYVGSKSIDTDEASRIVQSTFESSFSLGLLANLVCNFVLLVAIFIKAMFFGRLTLFETQKVVERMINYVLFKGMFLTCVMQAEIIHVAIWLVWFAVLGFLKMFQGLAKDRLEHLNASPTATLFTHGRVFAVLMLVLLSDFFWMQICGMVSKETGISTFLLLLYEPLTIAFDTLQVLVVHGLQLLEVCQCHALDAVSEDMVLKLSERSTAGAAWDWRAALPRYFSFVMDLLSLLLTVAHCLHIWCLRGLAFQVVDAVLFLNLRALLSAILKRIKGFMRVQKALNTLQGALPDATRDELRTYDDDCAICKEPMARAKRLPCDHLFHLPCLLSWLDQGLAETYSCPLCRRPVFMGSSRTTSFSSLGSRLSLDSTGLGFLDADFSRLPHGQLNLLVHSSYQHTDIPFTSSVPITRDRWQHAAVTNSRRDSEVNSFWTTQMLAVSRGVGTSVQGHSRRLNRTQLMIRRFAGASDQQEQSSSDENGWSWWPFSRSTGANSSVQAGRHRLDNSELRRRNISRSRLERTENGDPHIAGMVSMVREVLPHISAEVIVQNMMQDLRRTNSITSTVNNLL</sequence>
<gene>
    <name evidence="1" type="ORF">O6H91_19G060500</name>
</gene>
<organism evidence="1 2">
    <name type="scientific">Diphasiastrum complanatum</name>
    <name type="common">Issler's clubmoss</name>
    <name type="synonym">Lycopodium complanatum</name>
    <dbReference type="NCBI Taxonomy" id="34168"/>
    <lineage>
        <taxon>Eukaryota</taxon>
        <taxon>Viridiplantae</taxon>
        <taxon>Streptophyta</taxon>
        <taxon>Embryophyta</taxon>
        <taxon>Tracheophyta</taxon>
        <taxon>Lycopodiopsida</taxon>
        <taxon>Lycopodiales</taxon>
        <taxon>Lycopodiaceae</taxon>
        <taxon>Lycopodioideae</taxon>
        <taxon>Diphasiastrum</taxon>
    </lineage>
</organism>